<dbReference type="Gene3D" id="1.20.210.10">
    <property type="entry name" value="Cytochrome c oxidase-like, subunit I domain"/>
    <property type="match status" value="1"/>
</dbReference>
<dbReference type="UniPathway" id="UPA00705"/>
<feature type="transmembrane region" description="Helical" evidence="21">
    <location>
        <begin position="170"/>
        <end position="194"/>
    </location>
</feature>
<evidence type="ECO:0000256" key="1">
    <source>
        <dbReference type="ARBA" id="ARBA00001970"/>
    </source>
</evidence>
<evidence type="ECO:0000256" key="17">
    <source>
        <dbReference type="ARBA" id="ARBA00023136"/>
    </source>
</evidence>
<feature type="binding site" evidence="19">
    <location>
        <position position="267"/>
    </location>
    <ligand>
        <name>Cu cation</name>
        <dbReference type="ChEBI" id="CHEBI:23378"/>
        <label>B</label>
    </ligand>
</feature>
<dbReference type="OrthoDB" id="9806838at2"/>
<keyword evidence="16" id="KW-0186">Copper</keyword>
<keyword evidence="11 19" id="KW-0479">Metal-binding</keyword>
<evidence type="ECO:0000256" key="5">
    <source>
        <dbReference type="ARBA" id="ARBA00012949"/>
    </source>
</evidence>
<accession>A0A0F3IXQ0</accession>
<evidence type="ECO:0000256" key="4">
    <source>
        <dbReference type="ARBA" id="ARBA00009578"/>
    </source>
</evidence>
<feature type="transmembrane region" description="Helical" evidence="21">
    <location>
        <begin position="214"/>
        <end position="235"/>
    </location>
</feature>
<evidence type="ECO:0000313" key="24">
    <source>
        <dbReference type="EMBL" id="KJV10369.1"/>
    </source>
</evidence>
<evidence type="ECO:0000256" key="10">
    <source>
        <dbReference type="ARBA" id="ARBA00022692"/>
    </source>
</evidence>
<proteinExistence type="inferred from homology"/>
<feature type="binding site" description="axial binding residue" evidence="19">
    <location>
        <position position="355"/>
    </location>
    <ligand>
        <name>heme b</name>
        <dbReference type="ChEBI" id="CHEBI:60344"/>
        <label>2; high-spin</label>
    </ligand>
    <ligandPart>
        <name>Fe</name>
        <dbReference type="ChEBI" id="CHEBI:18248"/>
    </ligandPart>
</feature>
<dbReference type="NCBIfam" id="NF011055">
    <property type="entry name" value="PRK14487.1"/>
    <property type="match status" value="1"/>
</dbReference>
<evidence type="ECO:0000256" key="11">
    <source>
        <dbReference type="ARBA" id="ARBA00022723"/>
    </source>
</evidence>
<dbReference type="GO" id="GO:0020037">
    <property type="term" value="F:heme binding"/>
    <property type="evidence" value="ECO:0007669"/>
    <property type="project" value="InterPro"/>
</dbReference>
<keyword evidence="9 20" id="KW-0679">Respiratory chain</keyword>
<keyword evidence="7" id="KW-1003">Cell membrane</keyword>
<feature type="binding site" evidence="19">
    <location>
        <position position="217"/>
    </location>
    <ligand>
        <name>Cu cation</name>
        <dbReference type="ChEBI" id="CHEBI:23378"/>
        <label>B</label>
    </ligand>
</feature>
<feature type="binding site" description="axial binding residue" evidence="19">
    <location>
        <position position="357"/>
    </location>
    <ligand>
        <name>heme b</name>
        <dbReference type="ChEBI" id="CHEBI:60344"/>
        <label>1; low-spin</label>
    </ligand>
    <ligandPart>
        <name>Fe</name>
        <dbReference type="ChEBI" id="CHEBI:18248"/>
    </ligandPart>
</feature>
<dbReference type="InterPro" id="IPR036927">
    <property type="entry name" value="Cyt_c_oxase-like_su1_sf"/>
</dbReference>
<dbReference type="Pfam" id="PF00115">
    <property type="entry name" value="COX1"/>
    <property type="match status" value="1"/>
</dbReference>
<keyword evidence="12" id="KW-1278">Translocase</keyword>
<dbReference type="InterPro" id="IPR023615">
    <property type="entry name" value="Cyt_c_Oxase_su1_BS"/>
</dbReference>
<feature type="transmembrane region" description="Helical" evidence="21">
    <location>
        <begin position="136"/>
        <end position="158"/>
    </location>
</feature>
<feature type="transmembrane region" description="Helical" evidence="21">
    <location>
        <begin position="443"/>
        <end position="466"/>
    </location>
</feature>
<dbReference type="PROSITE" id="PS00077">
    <property type="entry name" value="COX1_CUB"/>
    <property type="match status" value="1"/>
</dbReference>
<evidence type="ECO:0000256" key="6">
    <source>
        <dbReference type="ARBA" id="ARBA00022448"/>
    </source>
</evidence>
<dbReference type="PANTHER" id="PTHR10422:SF29">
    <property type="entry name" value="CYTOCHROME C OXIDASE SUBUNIT 1 HOMOLOG, BACTEROID"/>
    <property type="match status" value="1"/>
</dbReference>
<feature type="transmembrane region" description="Helical" evidence="21">
    <location>
        <begin position="68"/>
        <end position="89"/>
    </location>
</feature>
<dbReference type="InterPro" id="IPR000883">
    <property type="entry name" value="Cyt_C_Oxase_1"/>
</dbReference>
<keyword evidence="6 20" id="KW-0813">Transport</keyword>
<keyword evidence="14 21" id="KW-1133">Transmembrane helix</keyword>
<dbReference type="InterPro" id="IPR003468">
    <property type="entry name" value="Cyt_c_oxidase_monohaem-su/FixO"/>
</dbReference>
<evidence type="ECO:0000256" key="15">
    <source>
        <dbReference type="ARBA" id="ARBA00023004"/>
    </source>
</evidence>
<evidence type="ECO:0000259" key="23">
    <source>
        <dbReference type="PROSITE" id="PS51007"/>
    </source>
</evidence>
<evidence type="ECO:0000313" key="25">
    <source>
        <dbReference type="Proteomes" id="UP000033774"/>
    </source>
</evidence>
<dbReference type="GO" id="GO:0046872">
    <property type="term" value="F:metal ion binding"/>
    <property type="evidence" value="ECO:0007669"/>
    <property type="project" value="UniProtKB-KW"/>
</dbReference>
<dbReference type="CDD" id="cd01661">
    <property type="entry name" value="cbb3_Oxidase_I"/>
    <property type="match status" value="1"/>
</dbReference>
<dbReference type="FunFam" id="1.20.210.10:FF:000005">
    <property type="entry name" value="Cytochrome c oxidase, cbb3-type, subunit I"/>
    <property type="match status" value="1"/>
</dbReference>
<dbReference type="PROSITE" id="PS50855">
    <property type="entry name" value="COX1"/>
    <property type="match status" value="1"/>
</dbReference>
<name>A0A0F3IXQ0_9PROT</name>
<dbReference type="GO" id="GO:0005886">
    <property type="term" value="C:plasma membrane"/>
    <property type="evidence" value="ECO:0007669"/>
    <property type="project" value="UniProtKB-SubCell"/>
</dbReference>
<protein>
    <recommendedName>
        <fullName evidence="5">cytochrome-c oxidase</fullName>
        <ecNumber evidence="5">7.1.1.9</ecNumber>
    </recommendedName>
</protein>
<dbReference type="SUPFAM" id="SSF46626">
    <property type="entry name" value="Cytochrome c"/>
    <property type="match status" value="1"/>
</dbReference>
<dbReference type="PROSITE" id="PS51007">
    <property type="entry name" value="CYTC"/>
    <property type="match status" value="1"/>
</dbReference>
<dbReference type="GO" id="GO:0004129">
    <property type="term" value="F:cytochrome-c oxidase activity"/>
    <property type="evidence" value="ECO:0007669"/>
    <property type="project" value="UniProtKB-EC"/>
</dbReference>
<comment type="subcellular location">
    <subcellularLocation>
        <location evidence="2">Cell membrane</location>
        <topology evidence="2">Multi-pass membrane protein</topology>
    </subcellularLocation>
</comment>
<dbReference type="Proteomes" id="UP000033774">
    <property type="component" value="Unassembled WGS sequence"/>
</dbReference>
<dbReference type="PANTHER" id="PTHR10422">
    <property type="entry name" value="CYTOCHROME C OXIDASE SUBUNIT 1"/>
    <property type="match status" value="1"/>
</dbReference>
<keyword evidence="13 20" id="KW-0249">Electron transport</keyword>
<feature type="transmembrane region" description="Helical" evidence="21">
    <location>
        <begin position="284"/>
        <end position="304"/>
    </location>
</feature>
<dbReference type="AlphaFoldDB" id="A0A0F3IXQ0"/>
<evidence type="ECO:0000256" key="2">
    <source>
        <dbReference type="ARBA" id="ARBA00004651"/>
    </source>
</evidence>
<dbReference type="GO" id="GO:0006119">
    <property type="term" value="P:oxidative phosphorylation"/>
    <property type="evidence" value="ECO:0007669"/>
    <property type="project" value="UniProtKB-UniPathway"/>
</dbReference>
<evidence type="ECO:0000256" key="18">
    <source>
        <dbReference type="ARBA" id="ARBA00047816"/>
    </source>
</evidence>
<feature type="transmembrane region" description="Helical" evidence="21">
    <location>
        <begin position="395"/>
        <end position="423"/>
    </location>
</feature>
<feature type="domain" description="Cytochrome c" evidence="23">
    <location>
        <begin position="542"/>
        <end position="674"/>
    </location>
</feature>
<dbReference type="GO" id="GO:0015990">
    <property type="term" value="P:electron transport coupled proton transport"/>
    <property type="evidence" value="ECO:0007669"/>
    <property type="project" value="TreeGrafter"/>
</dbReference>
<dbReference type="InterPro" id="IPR023616">
    <property type="entry name" value="Cyt_c_oxase-like_su1_dom"/>
</dbReference>
<feature type="transmembrane region" description="Helical" evidence="21">
    <location>
        <begin position="503"/>
        <end position="525"/>
    </location>
</feature>
<dbReference type="NCBIfam" id="TIGR00780">
    <property type="entry name" value="ccoN"/>
    <property type="match status" value="1"/>
</dbReference>
<evidence type="ECO:0000259" key="22">
    <source>
        <dbReference type="PROSITE" id="PS50855"/>
    </source>
</evidence>
<dbReference type="InterPro" id="IPR036909">
    <property type="entry name" value="Cyt_c-like_dom_sf"/>
</dbReference>
<comment type="cofactor">
    <cofactor evidence="19">
        <name>Cu(2+)</name>
        <dbReference type="ChEBI" id="CHEBI:29036"/>
    </cofactor>
    <text evidence="19">Binds 1 copper ion per subunit, denoted as copper B.</text>
</comment>
<feature type="transmembrane region" description="Helical" evidence="21">
    <location>
        <begin position="247"/>
        <end position="264"/>
    </location>
</feature>
<evidence type="ECO:0000256" key="20">
    <source>
        <dbReference type="RuleBase" id="RU000370"/>
    </source>
</evidence>
<feature type="transmembrane region" description="Helical" evidence="21">
    <location>
        <begin position="352"/>
        <end position="374"/>
    </location>
</feature>
<comment type="cofactor">
    <cofactor evidence="1">
        <name>heme b</name>
        <dbReference type="ChEBI" id="CHEBI:60344"/>
    </cofactor>
</comment>
<dbReference type="InterPro" id="IPR004677">
    <property type="entry name" value="Cyt_c_oxidase_cbb3_su1"/>
</dbReference>
<keyword evidence="25" id="KW-1185">Reference proteome</keyword>
<organism evidence="24 25">
    <name type="scientific">Elstera litoralis</name>
    <dbReference type="NCBI Taxonomy" id="552518"/>
    <lineage>
        <taxon>Bacteria</taxon>
        <taxon>Pseudomonadati</taxon>
        <taxon>Pseudomonadota</taxon>
        <taxon>Alphaproteobacteria</taxon>
        <taxon>Rhodospirillales</taxon>
        <taxon>Rhodospirillaceae</taxon>
        <taxon>Elstera</taxon>
    </lineage>
</organism>
<feature type="transmembrane region" description="Helical" evidence="21">
    <location>
        <begin position="316"/>
        <end position="332"/>
    </location>
</feature>
<reference evidence="24 25" key="1">
    <citation type="submission" date="2015-03" db="EMBL/GenBank/DDBJ databases">
        <title>Draft genome sequence of Elstera litoralis.</title>
        <authorList>
            <person name="Rahalkar M.C."/>
            <person name="Dhakephalkar P.K."/>
            <person name="Pore S.D."/>
            <person name="Arora P."/>
            <person name="Kapse N.G."/>
            <person name="Pandit P.S."/>
        </authorList>
    </citation>
    <scope>NUCLEOTIDE SEQUENCE [LARGE SCALE GENOMIC DNA]</scope>
    <source>
        <strain evidence="24 25">Dia-1</strain>
    </source>
</reference>
<evidence type="ECO:0000256" key="13">
    <source>
        <dbReference type="ARBA" id="ARBA00022982"/>
    </source>
</evidence>
<evidence type="ECO:0000256" key="9">
    <source>
        <dbReference type="ARBA" id="ARBA00022660"/>
    </source>
</evidence>
<comment type="caution">
    <text evidence="24">The sequence shown here is derived from an EMBL/GenBank/DDBJ whole genome shotgun (WGS) entry which is preliminary data.</text>
</comment>
<dbReference type="Gene3D" id="1.10.760.10">
    <property type="entry name" value="Cytochrome c-like domain"/>
    <property type="match status" value="1"/>
</dbReference>
<comment type="similarity">
    <text evidence="4 20">Belongs to the heme-copper respiratory oxidase family.</text>
</comment>
<feature type="transmembrane region" description="Helical" evidence="21">
    <location>
        <begin position="24"/>
        <end position="48"/>
    </location>
</feature>
<sequence length="731" mass="82160">MSLGSTAAPARAVEAYNEDVVRKFVVMSIFWAVVAFAAGTYIAFQLAFPALNLGLEYTTFGRLRPLHTSAAIFAFGGSMLIGTSFQVVQRTCRTTLFGGRALAEFVFWGYQFFIVMAALSYVLGYSQSKEYAEPEWFIDLWLTLVWVVYLLIFLGTLLKRKEPHIYVANWFYLAFIVTIAMLHIGNNLAVPVSFFGAKSYSLFAGVQDALVQWWYGHNAVGFFLTAGFLAMMYYYIPKRAERPVYSYRLSIIHFWALIFLYIWAGPHHLHYTALPDWAQTLGMAFSIMLWMPSWGGMINGLMTLSGAWDKLRTDPGLRFSVTAVGFYGMSTFEGPLMSIRQVNALSHYTDWTIGHVHSGALGWVAFICFGTLYYMVPNLWNKVDIYSKRLASWHFWTATLGIVLYITSMWVSGIMQGLMWRAYDQLGFLQYSFIESVQAMHPFYVIRALGGVLFLVGSLIMVYNLWMTIYHGEAVQPVGKKGRREGGGIIMGFKHEYIEKNALLMLVLILPTVAVGGLVEIVPLFTIETTIEKVDGVRPYTPLELAGRNIYVREGCYLCHSQQIRPFRDEAERYGHYSIAAESKYDHPFQWGSKRTGPDLARVGGKYSNDWHVAHLANPQAIVPGSVMPTYAFLAEKKVDMADPAGHLIANRRVGVPYSDDQIAQAAKDLADQANPDADTGALLKRYPKAVVGDFDGNPAKLTEMDALVAYLQMLGTLVDFNGLTLKDLQQ</sequence>
<evidence type="ECO:0000256" key="12">
    <source>
        <dbReference type="ARBA" id="ARBA00022967"/>
    </source>
</evidence>
<dbReference type="Pfam" id="PF02433">
    <property type="entry name" value="FixO"/>
    <property type="match status" value="1"/>
</dbReference>
<dbReference type="PATRIC" id="fig|552518.3.peg.111"/>
<comment type="cofactor">
    <cofactor evidence="19">
        <name>heme</name>
        <dbReference type="ChEBI" id="CHEBI:30413"/>
    </cofactor>
    <text evidence="19">Binds 2 heme groups per subunit, denoted as high- and low-spin.</text>
</comment>
<dbReference type="GO" id="GO:0022904">
    <property type="term" value="P:respiratory electron transport chain"/>
    <property type="evidence" value="ECO:0007669"/>
    <property type="project" value="TreeGrafter"/>
</dbReference>
<evidence type="ECO:0000256" key="7">
    <source>
        <dbReference type="ARBA" id="ARBA00022475"/>
    </source>
</evidence>
<evidence type="ECO:0000256" key="16">
    <source>
        <dbReference type="ARBA" id="ARBA00023008"/>
    </source>
</evidence>
<keyword evidence="10 20" id="KW-0812">Transmembrane</keyword>
<evidence type="ECO:0000256" key="8">
    <source>
        <dbReference type="ARBA" id="ARBA00022617"/>
    </source>
</evidence>
<evidence type="ECO:0000256" key="14">
    <source>
        <dbReference type="ARBA" id="ARBA00022989"/>
    </source>
</evidence>
<dbReference type="EMBL" id="LAJY01000107">
    <property type="protein sequence ID" value="KJV10369.1"/>
    <property type="molecule type" value="Genomic_DNA"/>
</dbReference>
<evidence type="ECO:0000256" key="19">
    <source>
        <dbReference type="PIRSR" id="PIRSR604677-50"/>
    </source>
</evidence>
<dbReference type="Gene3D" id="6.10.250.2250">
    <property type="match status" value="1"/>
</dbReference>
<comment type="pathway">
    <text evidence="3">Energy metabolism; oxidative phosphorylation.</text>
</comment>
<dbReference type="EC" id="7.1.1.9" evidence="5"/>
<evidence type="ECO:0000256" key="3">
    <source>
        <dbReference type="ARBA" id="ARBA00004673"/>
    </source>
</evidence>
<keyword evidence="15 19" id="KW-0408">Iron</keyword>
<dbReference type="InterPro" id="IPR009056">
    <property type="entry name" value="Cyt_c-like_dom"/>
</dbReference>
<dbReference type="NCBIfam" id="TIGR00781">
    <property type="entry name" value="ccoO"/>
    <property type="match status" value="1"/>
</dbReference>
<feature type="binding site" description="axial binding residue" evidence="19">
    <location>
        <position position="67"/>
    </location>
    <ligand>
        <name>heme b</name>
        <dbReference type="ChEBI" id="CHEBI:60344"/>
        <label>1; low-spin</label>
    </ligand>
    <ligandPart>
        <name>Fe</name>
        <dbReference type="ChEBI" id="CHEBI:18248"/>
    </ligandPart>
</feature>
<comment type="catalytic activity">
    <reaction evidence="18">
        <text>4 Fe(II)-[cytochrome c] + O2 + 8 H(+)(in) = 4 Fe(III)-[cytochrome c] + 2 H2O + 4 H(+)(out)</text>
        <dbReference type="Rhea" id="RHEA:11436"/>
        <dbReference type="Rhea" id="RHEA-COMP:10350"/>
        <dbReference type="Rhea" id="RHEA-COMP:14399"/>
        <dbReference type="ChEBI" id="CHEBI:15377"/>
        <dbReference type="ChEBI" id="CHEBI:15378"/>
        <dbReference type="ChEBI" id="CHEBI:15379"/>
        <dbReference type="ChEBI" id="CHEBI:29033"/>
        <dbReference type="ChEBI" id="CHEBI:29034"/>
        <dbReference type="EC" id="7.1.1.9"/>
    </reaction>
</comment>
<feature type="binding site" evidence="19">
    <location>
        <position position="268"/>
    </location>
    <ligand>
        <name>Cu cation</name>
        <dbReference type="ChEBI" id="CHEBI:23378"/>
        <label>B</label>
    </ligand>
</feature>
<evidence type="ECO:0000256" key="21">
    <source>
        <dbReference type="SAM" id="Phobius"/>
    </source>
</evidence>
<feature type="transmembrane region" description="Helical" evidence="21">
    <location>
        <begin position="101"/>
        <end position="124"/>
    </location>
</feature>
<keyword evidence="8 19" id="KW-0349">Heme</keyword>
<feature type="domain" description="Cytochrome oxidase subunit I profile" evidence="22">
    <location>
        <begin position="1"/>
        <end position="481"/>
    </location>
</feature>
<gene>
    <name evidence="24" type="ORF">VZ95_05415</name>
</gene>
<keyword evidence="17 21" id="KW-0472">Membrane</keyword>
<dbReference type="SUPFAM" id="SSF81442">
    <property type="entry name" value="Cytochrome c oxidase subunit I-like"/>
    <property type="match status" value="1"/>
</dbReference>